<proteinExistence type="predicted"/>
<name>A6JHE3_RAT</name>
<feature type="non-terminal residue" evidence="2">
    <location>
        <position position="37"/>
    </location>
</feature>
<evidence type="ECO:0000313" key="3">
    <source>
        <dbReference type="Proteomes" id="UP000234681"/>
    </source>
</evidence>
<feature type="region of interest" description="Disordered" evidence="1">
    <location>
        <begin position="1"/>
        <end position="37"/>
    </location>
</feature>
<reference evidence="3" key="1">
    <citation type="submission" date="2005-09" db="EMBL/GenBank/DDBJ databases">
        <authorList>
            <person name="Mural R.J."/>
            <person name="Li P.W."/>
            <person name="Adams M.D."/>
            <person name="Amanatides P.G."/>
            <person name="Baden-Tillson H."/>
            <person name="Barnstead M."/>
            <person name="Chin S.H."/>
            <person name="Dew I."/>
            <person name="Evans C.A."/>
            <person name="Ferriera S."/>
            <person name="Flanigan M."/>
            <person name="Fosler C."/>
            <person name="Glodek A."/>
            <person name="Gu Z."/>
            <person name="Holt R.A."/>
            <person name="Jennings D."/>
            <person name="Kraft C.L."/>
            <person name="Lu F."/>
            <person name="Nguyen T."/>
            <person name="Nusskern D.R."/>
            <person name="Pfannkoch C.M."/>
            <person name="Sitter C."/>
            <person name="Sutton G.G."/>
            <person name="Venter J.C."/>
            <person name="Wang Z."/>
            <person name="Woodage T."/>
            <person name="Zheng X.H."/>
            <person name="Zhong F."/>
        </authorList>
    </citation>
    <scope>NUCLEOTIDE SEQUENCE [LARGE SCALE GENOMIC DNA]</scope>
    <source>
        <strain>BN</strain>
        <strain evidence="3">Sprague-Dawley</strain>
    </source>
</reference>
<sequence>MKKTSRARPLVPDGEAEAGGGVGGQPGLQSKCHMVGP</sequence>
<accession>A6JHE3</accession>
<dbReference type="Proteomes" id="UP000234681">
    <property type="component" value="Chromosome 1"/>
</dbReference>
<organism evidence="2 3">
    <name type="scientific">Rattus norvegicus</name>
    <name type="common">Rat</name>
    <dbReference type="NCBI Taxonomy" id="10116"/>
    <lineage>
        <taxon>Eukaryota</taxon>
        <taxon>Metazoa</taxon>
        <taxon>Chordata</taxon>
        <taxon>Craniata</taxon>
        <taxon>Vertebrata</taxon>
        <taxon>Euteleostomi</taxon>
        <taxon>Mammalia</taxon>
        <taxon>Eutheria</taxon>
        <taxon>Euarchontoglires</taxon>
        <taxon>Glires</taxon>
        <taxon>Rodentia</taxon>
        <taxon>Myomorpha</taxon>
        <taxon>Muroidea</taxon>
        <taxon>Muridae</taxon>
        <taxon>Murinae</taxon>
        <taxon>Rattus</taxon>
    </lineage>
</organism>
<dbReference type="AlphaFoldDB" id="A6JHE3"/>
<feature type="compositionally biased region" description="Gly residues" evidence="1">
    <location>
        <begin position="17"/>
        <end position="26"/>
    </location>
</feature>
<evidence type="ECO:0000256" key="1">
    <source>
        <dbReference type="SAM" id="MobiDB-lite"/>
    </source>
</evidence>
<gene>
    <name evidence="2" type="ORF">rCG_63255</name>
</gene>
<protein>
    <submittedName>
        <fullName evidence="2">RCG63255</fullName>
    </submittedName>
</protein>
<evidence type="ECO:0000313" key="2">
    <source>
        <dbReference type="EMBL" id="EDL94267.1"/>
    </source>
</evidence>
<dbReference type="EMBL" id="CH473986">
    <property type="protein sequence ID" value="EDL94267.1"/>
    <property type="molecule type" value="Genomic_DNA"/>
</dbReference>